<proteinExistence type="predicted"/>
<evidence type="ECO:0000313" key="3">
    <source>
        <dbReference type="Proteomes" id="UP000002669"/>
    </source>
</evidence>
<accession>E4URG5</accession>
<protein>
    <submittedName>
        <fullName evidence="2">Uncharacterized protein</fullName>
    </submittedName>
</protein>
<dbReference type="AlphaFoldDB" id="E4URG5"/>
<organism evidence="3">
    <name type="scientific">Arthroderma gypseum (strain ATCC MYA-4604 / CBS 118893)</name>
    <name type="common">Microsporum gypseum</name>
    <dbReference type="NCBI Taxonomy" id="535722"/>
    <lineage>
        <taxon>Eukaryota</taxon>
        <taxon>Fungi</taxon>
        <taxon>Dikarya</taxon>
        <taxon>Ascomycota</taxon>
        <taxon>Pezizomycotina</taxon>
        <taxon>Eurotiomycetes</taxon>
        <taxon>Eurotiomycetidae</taxon>
        <taxon>Onygenales</taxon>
        <taxon>Arthrodermataceae</taxon>
        <taxon>Nannizzia</taxon>
    </lineage>
</organism>
<feature type="compositionally biased region" description="Low complexity" evidence="1">
    <location>
        <begin position="25"/>
        <end position="34"/>
    </location>
</feature>
<keyword evidence="3" id="KW-1185">Reference proteome</keyword>
<evidence type="ECO:0000256" key="1">
    <source>
        <dbReference type="SAM" id="MobiDB-lite"/>
    </source>
</evidence>
<dbReference type="eggNOG" id="ENOG502RQ5B">
    <property type="taxonomic scope" value="Eukaryota"/>
</dbReference>
<dbReference type="RefSeq" id="XP_003174870.1">
    <property type="nucleotide sequence ID" value="XM_003174822.1"/>
</dbReference>
<sequence>MASNDDPAVPPLSRATSGRTRRSSRSAPEGSSRRSSSHPPPYTSARPDIGRPSSRSSRPKAQTSGGDGIEMLPVRPPRAHRSFHSRATRGDAPEITDPQGGVGDRHSSFRSGPGMLPSQLTWGAATTSKYWGVTQGNPKSWVGGGSDSNCPSLWYWRNVYGFVAVTLLYQ</sequence>
<dbReference type="OrthoDB" id="10363697at2759"/>
<dbReference type="InParanoid" id="E4URG5"/>
<dbReference type="GeneID" id="10030171"/>
<dbReference type="HOGENOM" id="CLU_1570238_0_0_1"/>
<name>E4URG5_ARTGP</name>
<gene>
    <name evidence="2" type="ORF">MGYG_02399</name>
</gene>
<dbReference type="Proteomes" id="UP000002669">
    <property type="component" value="Unassembled WGS sequence"/>
</dbReference>
<reference evidence="3" key="1">
    <citation type="journal article" date="2012" name="MBio">
        <title>Comparative genome analysis of Trichophyton rubrum and related dermatophytes reveals candidate genes involved in infection.</title>
        <authorList>
            <person name="Martinez D.A."/>
            <person name="Oliver B.G."/>
            <person name="Graeser Y."/>
            <person name="Goldberg J.M."/>
            <person name="Li W."/>
            <person name="Martinez-Rossi N.M."/>
            <person name="Monod M."/>
            <person name="Shelest E."/>
            <person name="Barton R.C."/>
            <person name="Birch E."/>
            <person name="Brakhage A.A."/>
            <person name="Chen Z."/>
            <person name="Gurr S.J."/>
            <person name="Heiman D."/>
            <person name="Heitman J."/>
            <person name="Kosti I."/>
            <person name="Rossi A."/>
            <person name="Saif S."/>
            <person name="Samalova M."/>
            <person name="Saunders C.W."/>
            <person name="Shea T."/>
            <person name="Summerbell R.C."/>
            <person name="Xu J."/>
            <person name="Young S."/>
            <person name="Zeng Q."/>
            <person name="Birren B.W."/>
            <person name="Cuomo C.A."/>
            <person name="White T.C."/>
        </authorList>
    </citation>
    <scope>NUCLEOTIDE SEQUENCE [LARGE SCALE GENOMIC DNA]</scope>
    <source>
        <strain evidence="3">ATCC MYA-4604 / CBS 118893</strain>
    </source>
</reference>
<dbReference type="VEuPathDB" id="FungiDB:MGYG_02399"/>
<feature type="compositionally biased region" description="Basic residues" evidence="1">
    <location>
        <begin position="77"/>
        <end position="87"/>
    </location>
</feature>
<feature type="region of interest" description="Disordered" evidence="1">
    <location>
        <begin position="1"/>
        <end position="111"/>
    </location>
</feature>
<dbReference type="EMBL" id="DS989823">
    <property type="protein sequence ID" value="EFQ99387.1"/>
    <property type="molecule type" value="Genomic_DNA"/>
</dbReference>
<feature type="compositionally biased region" description="Polar residues" evidence="1">
    <location>
        <begin position="53"/>
        <end position="64"/>
    </location>
</feature>
<evidence type="ECO:0000313" key="2">
    <source>
        <dbReference type="EMBL" id="EFQ99387.1"/>
    </source>
</evidence>